<dbReference type="Proteomes" id="UP000596035">
    <property type="component" value="Chromosome"/>
</dbReference>
<protein>
    <submittedName>
        <fullName evidence="1">Uncharacterized protein</fullName>
    </submittedName>
</protein>
<proteinExistence type="predicted"/>
<evidence type="ECO:0000313" key="2">
    <source>
        <dbReference type="Proteomes" id="UP000596035"/>
    </source>
</evidence>
<reference evidence="1 2" key="1">
    <citation type="submission" date="2020-11" db="EMBL/GenBank/DDBJ databases">
        <title>Closed and high quality bacterial genomes of the OMM12 community.</title>
        <authorList>
            <person name="Marbouty M."/>
            <person name="Lamy-Besnier Q."/>
            <person name="Debarbieux L."/>
            <person name="Koszul R."/>
        </authorList>
    </citation>
    <scope>NUCLEOTIDE SEQUENCE [LARGE SCALE GENOMIC DNA]</scope>
    <source>
        <strain evidence="1 2">KB18</strain>
    </source>
</reference>
<accession>A0AA92QUP8</accession>
<sequence length="90" mass="10383">MDSPRRIRFLISEDGQVLLIHPYDKRGFTSHRIPQEVYDGKRSLEISSYKLCTILAELHGWDLRCSYRVPGRIAADARSVSFFLDKAEAI</sequence>
<name>A0AA92QUP8_9FIRM</name>
<gene>
    <name evidence="1" type="ORF">I5Q82_10860</name>
</gene>
<evidence type="ECO:0000313" key="1">
    <source>
        <dbReference type="EMBL" id="QQR28626.1"/>
    </source>
</evidence>
<dbReference type="RefSeq" id="WP_201448060.1">
    <property type="nucleotide sequence ID" value="NZ_CP021422.1"/>
</dbReference>
<dbReference type="AlphaFoldDB" id="A0AA92QUP8"/>
<organism evidence="1 2">
    <name type="scientific">Acutalibacter muris</name>
    <dbReference type="NCBI Taxonomy" id="1796620"/>
    <lineage>
        <taxon>Bacteria</taxon>
        <taxon>Bacillati</taxon>
        <taxon>Bacillota</taxon>
        <taxon>Clostridia</taxon>
        <taxon>Eubacteriales</taxon>
        <taxon>Acutalibacteraceae</taxon>
        <taxon>Acutalibacter</taxon>
    </lineage>
</organism>
<dbReference type="EMBL" id="CP065321">
    <property type="protein sequence ID" value="QQR28626.1"/>
    <property type="molecule type" value="Genomic_DNA"/>
</dbReference>